<proteinExistence type="predicted"/>
<organism evidence="1 2">
    <name type="scientific">Mycoplana ramosa</name>
    <name type="common">Mycoplana bullata</name>
    <dbReference type="NCBI Taxonomy" id="40837"/>
    <lineage>
        <taxon>Bacteria</taxon>
        <taxon>Pseudomonadati</taxon>
        <taxon>Pseudomonadota</taxon>
        <taxon>Alphaproteobacteria</taxon>
        <taxon>Hyphomicrobiales</taxon>
        <taxon>Rhizobiaceae</taxon>
        <taxon>Mycoplana</taxon>
    </lineage>
</organism>
<gene>
    <name evidence="1" type="ORF">ACFQ33_19045</name>
</gene>
<sequence length="129" mass="13801">MTDDFASRLEELMTRYGIAELDIEEGGLRLCLRHRAPRFQAPGETADAGAKAAAIFRSTAFGTLHLSHPGSAAAPRALPRTVRRGEIIAYVSISSLLRPILAPRDALLVTLLQADGAEIGYGDPLFSAV</sequence>
<comment type="caution">
    <text evidence="1">The sequence shown here is derived from an EMBL/GenBank/DDBJ whole genome shotgun (WGS) entry which is preliminary data.</text>
</comment>
<evidence type="ECO:0008006" key="3">
    <source>
        <dbReference type="Google" id="ProtNLM"/>
    </source>
</evidence>
<dbReference type="EMBL" id="JBHTNF010000016">
    <property type="protein sequence ID" value="MFD1329991.1"/>
    <property type="molecule type" value="Genomic_DNA"/>
</dbReference>
<accession>A0ABW3Z1A0</accession>
<reference evidence="2" key="1">
    <citation type="journal article" date="2019" name="Int. J. Syst. Evol. Microbiol.">
        <title>The Global Catalogue of Microorganisms (GCM) 10K type strain sequencing project: providing services to taxonomists for standard genome sequencing and annotation.</title>
        <authorList>
            <consortium name="The Broad Institute Genomics Platform"/>
            <consortium name="The Broad Institute Genome Sequencing Center for Infectious Disease"/>
            <person name="Wu L."/>
            <person name="Ma J."/>
        </authorList>
    </citation>
    <scope>NUCLEOTIDE SEQUENCE [LARGE SCALE GENOMIC DNA]</scope>
    <source>
        <strain evidence="2">CCUG 55609</strain>
    </source>
</reference>
<evidence type="ECO:0000313" key="2">
    <source>
        <dbReference type="Proteomes" id="UP001597173"/>
    </source>
</evidence>
<name>A0ABW3Z1A0_MYCRA</name>
<evidence type="ECO:0000313" key="1">
    <source>
        <dbReference type="EMBL" id="MFD1329991.1"/>
    </source>
</evidence>
<dbReference type="RefSeq" id="WP_374839964.1">
    <property type="nucleotide sequence ID" value="NZ_JBHEEW010000012.1"/>
</dbReference>
<protein>
    <recommendedName>
        <fullName evidence="3">Biotin carboxyl carrier protein</fullName>
    </recommendedName>
</protein>
<dbReference type="Proteomes" id="UP001597173">
    <property type="component" value="Unassembled WGS sequence"/>
</dbReference>
<keyword evidence="2" id="KW-1185">Reference proteome</keyword>